<evidence type="ECO:0000313" key="11">
    <source>
        <dbReference type="Proteomes" id="UP000585638"/>
    </source>
</evidence>
<evidence type="ECO:0000256" key="5">
    <source>
        <dbReference type="ARBA" id="ARBA00023295"/>
    </source>
</evidence>
<dbReference type="GO" id="GO:0008810">
    <property type="term" value="F:cellulase activity"/>
    <property type="evidence" value="ECO:0007669"/>
    <property type="project" value="UniProtKB-EC"/>
</dbReference>
<name>A0A7W9KSN3_9PSEU</name>
<feature type="domain" description="CBM2" evidence="9">
    <location>
        <begin position="402"/>
        <end position="511"/>
    </location>
</feature>
<dbReference type="SUPFAM" id="SSF49384">
    <property type="entry name" value="Carbohydrate-binding domain"/>
    <property type="match status" value="1"/>
</dbReference>
<dbReference type="PANTHER" id="PTHR35923:SF2">
    <property type="entry name" value="ENDOGLUCANASE"/>
    <property type="match status" value="1"/>
</dbReference>
<dbReference type="GO" id="GO:0030247">
    <property type="term" value="F:polysaccharide binding"/>
    <property type="evidence" value="ECO:0007669"/>
    <property type="project" value="UniProtKB-UniRule"/>
</dbReference>
<comment type="similarity">
    <text evidence="7">Belongs to the glycosyl hydrolase 5 (cellulase A) family.</text>
</comment>
<dbReference type="InterPro" id="IPR018087">
    <property type="entry name" value="Glyco_hydro_5_CS"/>
</dbReference>
<dbReference type="GO" id="GO:0030245">
    <property type="term" value="P:cellulose catabolic process"/>
    <property type="evidence" value="ECO:0007669"/>
    <property type="project" value="UniProtKB-KW"/>
</dbReference>
<feature type="chain" id="PRO_5031295311" description="Endoglucanase" evidence="8">
    <location>
        <begin position="28"/>
        <end position="511"/>
    </location>
</feature>
<accession>A0A7W9KSN3</accession>
<comment type="catalytic activity">
    <reaction evidence="1 7">
        <text>Endohydrolysis of (1-&gt;4)-beta-D-glucosidic linkages in cellulose, lichenin and cereal beta-D-glucans.</text>
        <dbReference type="EC" id="3.2.1.4"/>
    </reaction>
</comment>
<dbReference type="SUPFAM" id="SSF51445">
    <property type="entry name" value="(Trans)glycosidases"/>
    <property type="match status" value="1"/>
</dbReference>
<protein>
    <recommendedName>
        <fullName evidence="7">Endoglucanase</fullName>
        <ecNumber evidence="7">3.2.1.4</ecNumber>
    </recommendedName>
</protein>
<evidence type="ECO:0000259" key="9">
    <source>
        <dbReference type="PROSITE" id="PS51173"/>
    </source>
</evidence>
<dbReference type="InterPro" id="IPR001547">
    <property type="entry name" value="Glyco_hydro_5"/>
</dbReference>
<dbReference type="AlphaFoldDB" id="A0A7W9KSN3"/>
<keyword evidence="5 7" id="KW-0326">Glycosidase</keyword>
<feature type="signal peptide" evidence="8">
    <location>
        <begin position="1"/>
        <end position="27"/>
    </location>
</feature>
<evidence type="ECO:0000313" key="10">
    <source>
        <dbReference type="EMBL" id="MBB5897940.1"/>
    </source>
</evidence>
<keyword evidence="11" id="KW-1185">Reference proteome</keyword>
<evidence type="ECO:0000256" key="4">
    <source>
        <dbReference type="ARBA" id="ARBA00023277"/>
    </source>
</evidence>
<dbReference type="Gene3D" id="2.60.40.290">
    <property type="match status" value="1"/>
</dbReference>
<dbReference type="Proteomes" id="UP000585638">
    <property type="component" value="Unassembled WGS sequence"/>
</dbReference>
<dbReference type="RefSeq" id="WP_184870415.1">
    <property type="nucleotide sequence ID" value="NZ_JACHIR010000004.1"/>
</dbReference>
<dbReference type="PROSITE" id="PS00659">
    <property type="entry name" value="GLYCOSYL_HYDROL_F5"/>
    <property type="match status" value="1"/>
</dbReference>
<evidence type="ECO:0000256" key="3">
    <source>
        <dbReference type="ARBA" id="ARBA00023001"/>
    </source>
</evidence>
<dbReference type="Pfam" id="PF00150">
    <property type="entry name" value="Cellulase"/>
    <property type="match status" value="1"/>
</dbReference>
<organism evidence="10 11">
    <name type="scientific">Kutzneria kofuensis</name>
    <dbReference type="NCBI Taxonomy" id="103725"/>
    <lineage>
        <taxon>Bacteria</taxon>
        <taxon>Bacillati</taxon>
        <taxon>Actinomycetota</taxon>
        <taxon>Actinomycetes</taxon>
        <taxon>Pseudonocardiales</taxon>
        <taxon>Pseudonocardiaceae</taxon>
        <taxon>Kutzneria</taxon>
    </lineage>
</organism>
<evidence type="ECO:0000256" key="6">
    <source>
        <dbReference type="ARBA" id="ARBA00023326"/>
    </source>
</evidence>
<dbReference type="EC" id="3.2.1.4" evidence="7"/>
<sequence length="511" mass="54192">MKRWRSLGVALAAVVGLAVVTVSPTHAAGTSTSAGTGTGYYHAVGSQLVDSTGSPVRMTGLNWFGPETANYTFHGLWSRNYRDMIDQMASLGYNTVRVPYSNQLFDPGSTPNSIDAASNPDLVGLSGIQILDKVIGYIGSKGMRVVLDQHRPDSGAQSPLWYTAQYPESRWISDWTMLAQRYKGNPTVVGMDLHNEPHAVQGGGGACWGCGDTAHDWRLAAERAGNAILAVNPDVLIIVEGIDCVSGTGDPECGWWGGNLSGAAQYPVRLSKPDKLVYSAHEYAISVFHQTWFDDPTFPANMPALWDHFFGYLVKQHIAPVLVGEFGSTLADPRDKVWLQNLMAYMGTGPTGMSFTYWSWNPNSGDTGGILKDDWKTVDQNKQSILQPYLIPPVGGGDGGGTTPPPVSCTVGYHVDNSWNGGFTATVTLKDTGSAPLANWTLTWTVPSGTQLVSGWNATVSQSGTTVTAKAPAWAPTIGAGASTSIGIQANGSSTATPTGYAVNGTSCGMS</sequence>
<dbReference type="InterPro" id="IPR017853">
    <property type="entry name" value="GH"/>
</dbReference>
<evidence type="ECO:0000256" key="8">
    <source>
        <dbReference type="SAM" id="SignalP"/>
    </source>
</evidence>
<keyword evidence="3 7" id="KW-0136">Cellulose degradation</keyword>
<dbReference type="InterPro" id="IPR008965">
    <property type="entry name" value="CBM2/CBM3_carb-bd_dom_sf"/>
</dbReference>
<keyword evidence="8" id="KW-0732">Signal</keyword>
<keyword evidence="4 7" id="KW-0119">Carbohydrate metabolism</keyword>
<evidence type="ECO:0000256" key="2">
    <source>
        <dbReference type="ARBA" id="ARBA00022801"/>
    </source>
</evidence>
<dbReference type="InterPro" id="IPR012291">
    <property type="entry name" value="CBM2_carb-bd_dom_sf"/>
</dbReference>
<proteinExistence type="inferred from homology"/>
<keyword evidence="6 7" id="KW-0624">Polysaccharide degradation</keyword>
<gene>
    <name evidence="10" type="ORF">BJ998_009199</name>
</gene>
<dbReference type="Pfam" id="PF00553">
    <property type="entry name" value="CBM_2"/>
    <property type="match status" value="1"/>
</dbReference>
<reference evidence="10 11" key="1">
    <citation type="submission" date="2020-08" db="EMBL/GenBank/DDBJ databases">
        <title>Sequencing the genomes of 1000 actinobacteria strains.</title>
        <authorList>
            <person name="Klenk H.-P."/>
        </authorList>
    </citation>
    <scope>NUCLEOTIDE SEQUENCE [LARGE SCALE GENOMIC DNA]</scope>
    <source>
        <strain evidence="10 11">DSM 43851</strain>
    </source>
</reference>
<keyword evidence="2 7" id="KW-0378">Hydrolase</keyword>
<evidence type="ECO:0000256" key="1">
    <source>
        <dbReference type="ARBA" id="ARBA00000966"/>
    </source>
</evidence>
<dbReference type="SMART" id="SM00637">
    <property type="entry name" value="CBD_II"/>
    <property type="match status" value="1"/>
</dbReference>
<comment type="caution">
    <text evidence="10">The sequence shown here is derived from an EMBL/GenBank/DDBJ whole genome shotgun (WGS) entry which is preliminary data.</text>
</comment>
<dbReference type="EMBL" id="JACHIR010000004">
    <property type="protein sequence ID" value="MBB5897940.1"/>
    <property type="molecule type" value="Genomic_DNA"/>
</dbReference>
<evidence type="ECO:0000256" key="7">
    <source>
        <dbReference type="RuleBase" id="RU361153"/>
    </source>
</evidence>
<dbReference type="PROSITE" id="PS51173">
    <property type="entry name" value="CBM2"/>
    <property type="match status" value="1"/>
</dbReference>
<dbReference type="PANTHER" id="PTHR35923">
    <property type="entry name" value="MAJOR EXTRACELLULAR ENDOGLUCANASE"/>
    <property type="match status" value="1"/>
</dbReference>
<dbReference type="InterPro" id="IPR001919">
    <property type="entry name" value="CBD2"/>
</dbReference>
<dbReference type="Gene3D" id="3.20.20.80">
    <property type="entry name" value="Glycosidases"/>
    <property type="match status" value="1"/>
</dbReference>